<feature type="domain" description="Thioredoxin" evidence="3">
    <location>
        <begin position="3"/>
        <end position="156"/>
    </location>
</feature>
<evidence type="ECO:0000259" key="3">
    <source>
        <dbReference type="PROSITE" id="PS51352"/>
    </source>
</evidence>
<gene>
    <name evidence="4" type="ORF">METZ01_LOCUS118699</name>
</gene>
<reference evidence="4" key="1">
    <citation type="submission" date="2018-05" db="EMBL/GenBank/DDBJ databases">
        <authorList>
            <person name="Lanie J.A."/>
            <person name="Ng W.-L."/>
            <person name="Kazmierczak K.M."/>
            <person name="Andrzejewski T.M."/>
            <person name="Davidsen T.M."/>
            <person name="Wayne K.J."/>
            <person name="Tettelin H."/>
            <person name="Glass J.I."/>
            <person name="Rusch D."/>
            <person name="Podicherti R."/>
            <person name="Tsui H.-C.T."/>
            <person name="Winkler M.E."/>
        </authorList>
    </citation>
    <scope>NUCLEOTIDE SEQUENCE</scope>
</reference>
<dbReference type="PANTHER" id="PTHR43110:SF1">
    <property type="entry name" value="THIOL PEROXIDASE"/>
    <property type="match status" value="1"/>
</dbReference>
<dbReference type="Gene3D" id="3.40.30.10">
    <property type="entry name" value="Glutaredoxin"/>
    <property type="match status" value="1"/>
</dbReference>
<protein>
    <recommendedName>
        <fullName evidence="3">Thioredoxin domain-containing protein</fullName>
    </recommendedName>
</protein>
<dbReference type="GO" id="GO:0016491">
    <property type="term" value="F:oxidoreductase activity"/>
    <property type="evidence" value="ECO:0007669"/>
    <property type="project" value="UniProtKB-KW"/>
</dbReference>
<evidence type="ECO:0000256" key="2">
    <source>
        <dbReference type="ARBA" id="ARBA00023284"/>
    </source>
</evidence>
<dbReference type="PIRSF" id="PIRSF000239">
    <property type="entry name" value="AHPC"/>
    <property type="match status" value="1"/>
</dbReference>
<evidence type="ECO:0000256" key="1">
    <source>
        <dbReference type="ARBA" id="ARBA00023002"/>
    </source>
</evidence>
<dbReference type="InterPro" id="IPR000866">
    <property type="entry name" value="AhpC/TSA"/>
</dbReference>
<accession>A0A381XM61</accession>
<sequence length="156" mass="17017">MSLSVGAQAPTFTLKTKNEEGLQDVSLSDTLGGKKTVLLFFPFAFTDVCMGEMCSVRDDLSSYDQLNAQVYGISVDSPFTQEVMAKQENINFPLLSDFNKEVSQAYDVMYEDLIGFAGVSKRSAFVIDEGGAITFAWSSDDPHQVPDFDAIKAALA</sequence>
<name>A0A381XM61_9ZZZZ</name>
<dbReference type="InterPro" id="IPR050455">
    <property type="entry name" value="Tpx_Peroxidase_subfamily"/>
</dbReference>
<dbReference type="InterPro" id="IPR036249">
    <property type="entry name" value="Thioredoxin-like_sf"/>
</dbReference>
<dbReference type="AlphaFoldDB" id="A0A381XM61"/>
<dbReference type="PROSITE" id="PS51352">
    <property type="entry name" value="THIOREDOXIN_2"/>
    <property type="match status" value="1"/>
</dbReference>
<proteinExistence type="predicted"/>
<dbReference type="Pfam" id="PF00578">
    <property type="entry name" value="AhpC-TSA"/>
    <property type="match status" value="1"/>
</dbReference>
<dbReference type="InterPro" id="IPR013766">
    <property type="entry name" value="Thioredoxin_domain"/>
</dbReference>
<evidence type="ECO:0000313" key="4">
    <source>
        <dbReference type="EMBL" id="SVA65845.1"/>
    </source>
</evidence>
<dbReference type="EMBL" id="UINC01015676">
    <property type="protein sequence ID" value="SVA65845.1"/>
    <property type="molecule type" value="Genomic_DNA"/>
</dbReference>
<dbReference type="PANTHER" id="PTHR43110">
    <property type="entry name" value="THIOL PEROXIDASE"/>
    <property type="match status" value="1"/>
</dbReference>
<dbReference type="SUPFAM" id="SSF52833">
    <property type="entry name" value="Thioredoxin-like"/>
    <property type="match status" value="1"/>
</dbReference>
<dbReference type="GO" id="GO:0016209">
    <property type="term" value="F:antioxidant activity"/>
    <property type="evidence" value="ECO:0007669"/>
    <property type="project" value="InterPro"/>
</dbReference>
<keyword evidence="1" id="KW-0560">Oxidoreductase</keyword>
<organism evidence="4">
    <name type="scientific">marine metagenome</name>
    <dbReference type="NCBI Taxonomy" id="408172"/>
    <lineage>
        <taxon>unclassified sequences</taxon>
        <taxon>metagenomes</taxon>
        <taxon>ecological metagenomes</taxon>
    </lineage>
</organism>
<dbReference type="InterPro" id="IPR024706">
    <property type="entry name" value="Peroxiredoxin_AhpC-typ"/>
</dbReference>
<keyword evidence="2" id="KW-0676">Redox-active center</keyword>